<feature type="region of interest" description="Disordered" evidence="1">
    <location>
        <begin position="237"/>
        <end position="285"/>
    </location>
</feature>
<accession>A0A812N147</accession>
<keyword evidence="4" id="KW-1185">Reference proteome</keyword>
<organism evidence="3 4">
    <name type="scientific">Symbiodinium necroappetens</name>
    <dbReference type="NCBI Taxonomy" id="1628268"/>
    <lineage>
        <taxon>Eukaryota</taxon>
        <taxon>Sar</taxon>
        <taxon>Alveolata</taxon>
        <taxon>Dinophyceae</taxon>
        <taxon>Suessiales</taxon>
        <taxon>Symbiodiniaceae</taxon>
        <taxon>Symbiodinium</taxon>
    </lineage>
</organism>
<feature type="region of interest" description="Disordered" evidence="1">
    <location>
        <begin position="318"/>
        <end position="381"/>
    </location>
</feature>
<proteinExistence type="predicted"/>
<protein>
    <submittedName>
        <fullName evidence="3">Uncharacterized protein</fullName>
    </submittedName>
</protein>
<feature type="compositionally biased region" description="Basic residues" evidence="1">
    <location>
        <begin position="371"/>
        <end position="381"/>
    </location>
</feature>
<dbReference type="EMBL" id="CAJNJA010012103">
    <property type="protein sequence ID" value="CAE7288456.1"/>
    <property type="molecule type" value="Genomic_DNA"/>
</dbReference>
<evidence type="ECO:0000256" key="1">
    <source>
        <dbReference type="SAM" id="MobiDB-lite"/>
    </source>
</evidence>
<keyword evidence="2" id="KW-0732">Signal</keyword>
<dbReference type="OrthoDB" id="420076at2759"/>
<dbReference type="AlphaFoldDB" id="A0A812N147"/>
<evidence type="ECO:0000313" key="4">
    <source>
        <dbReference type="Proteomes" id="UP000601435"/>
    </source>
</evidence>
<name>A0A812N147_9DINO</name>
<reference evidence="3" key="1">
    <citation type="submission" date="2021-02" db="EMBL/GenBank/DDBJ databases">
        <authorList>
            <person name="Dougan E. K."/>
            <person name="Rhodes N."/>
            <person name="Thang M."/>
            <person name="Chan C."/>
        </authorList>
    </citation>
    <scope>NUCLEOTIDE SEQUENCE</scope>
</reference>
<feature type="region of interest" description="Disordered" evidence="1">
    <location>
        <begin position="66"/>
        <end position="149"/>
    </location>
</feature>
<comment type="caution">
    <text evidence="3">The sequence shown here is derived from an EMBL/GenBank/DDBJ whole genome shotgun (WGS) entry which is preliminary data.</text>
</comment>
<feature type="compositionally biased region" description="Basic and acidic residues" evidence="1">
    <location>
        <begin position="331"/>
        <end position="358"/>
    </location>
</feature>
<feature type="compositionally biased region" description="Basic and acidic residues" evidence="1">
    <location>
        <begin position="120"/>
        <end position="138"/>
    </location>
</feature>
<feature type="compositionally biased region" description="Basic and acidic residues" evidence="1">
    <location>
        <begin position="94"/>
        <end position="107"/>
    </location>
</feature>
<evidence type="ECO:0000313" key="3">
    <source>
        <dbReference type="EMBL" id="CAE7288456.1"/>
    </source>
</evidence>
<feature type="compositionally biased region" description="Polar residues" evidence="1">
    <location>
        <begin position="247"/>
        <end position="258"/>
    </location>
</feature>
<feature type="chain" id="PRO_5032668433" evidence="2">
    <location>
        <begin position="26"/>
        <end position="381"/>
    </location>
</feature>
<feature type="signal peptide" evidence="2">
    <location>
        <begin position="1"/>
        <end position="25"/>
    </location>
</feature>
<dbReference type="Proteomes" id="UP000601435">
    <property type="component" value="Unassembled WGS sequence"/>
</dbReference>
<gene>
    <name evidence="3" type="ORF">SNEC2469_LOCUS7057</name>
</gene>
<evidence type="ECO:0000256" key="2">
    <source>
        <dbReference type="SAM" id="SignalP"/>
    </source>
</evidence>
<sequence length="381" mass="42139">MSGKIKRLPMPAGLMLCLCLSRAQQLPSSPLSAVSHALVCAAVARRSDDNCTCLVVDLSRVELSSVPEQGKRQRPPVLEVPGPDLAEQVPYWKQKPDDYRRDGDVQHARFGHSLPTAEKSTPEGAHRARHADGPREDSEQTSLPPSSPATADEVCWCPWCCGMSQEGKPENLILGSFERWRLHMHEHHFDKLGLAYAADEIVPCYWCCRPCVTKKGQLKSGNRLPFWGSHERVCRENPSKPVLPGQARSSEGSQTSSGEWHWGRSQARRPGLRKDTSGVGATSPSLAYRDLRDSYDLRELRQSLPGAAVGGDEIGRMGYDARRPPHLPKGSAEHLSERRAPRPMEARRATAATERADAEEAVSANPVQGPRRSHVRPRRAL</sequence>